<sequence length="189" mass="21974">MGRKFYSLADEEFNRLFTEFRFTAYRLESLQRYDVSYEQDEFARFLSGEARGEFPGIAEWIDGTVAKAAAAGKAMSRVHVVELPLSDYVRFECAWAYEHTVEAGEDVRILPVPKQEWPSELPHYDYWLFDSTQLVAMYYEEDGSFSAAEIIDDPQRIVEANYWRDAAQASAIPYREFARKYPDELRVSG</sequence>
<accession>A0ABM5THH9</accession>
<protein>
    <recommendedName>
        <fullName evidence="1">DUF6879 domain-containing protein</fullName>
    </recommendedName>
</protein>
<organism evidence="2 3">
    <name type="scientific">Streptomyces incarnatus</name>
    <dbReference type="NCBI Taxonomy" id="665007"/>
    <lineage>
        <taxon>Bacteria</taxon>
        <taxon>Bacillati</taxon>
        <taxon>Actinomycetota</taxon>
        <taxon>Actinomycetes</taxon>
        <taxon>Kitasatosporales</taxon>
        <taxon>Streptomycetaceae</taxon>
        <taxon>Streptomyces</taxon>
    </lineage>
</organism>
<dbReference type="Pfam" id="PF21806">
    <property type="entry name" value="DUF6879"/>
    <property type="match status" value="1"/>
</dbReference>
<evidence type="ECO:0000259" key="1">
    <source>
        <dbReference type="Pfam" id="PF21806"/>
    </source>
</evidence>
<dbReference type="EMBL" id="CP011497">
    <property type="protein sequence ID" value="AKJ10421.1"/>
    <property type="molecule type" value="Genomic_DNA"/>
</dbReference>
<name>A0ABM5THH9_9ACTN</name>
<reference evidence="2 3" key="1">
    <citation type="journal article" date="2015" name="ISME J.">
        <title>Draft Genome Sequence of Streptomyces incarnatus NRRL8089, which Produces the Nucleoside Antibiotic Sinefungin.</title>
        <authorList>
            <person name="Oshima K."/>
            <person name="Hattori M."/>
            <person name="Shimizu H."/>
            <person name="Fukuda K."/>
            <person name="Nemoto M."/>
            <person name="Inagaki K."/>
            <person name="Tamura T."/>
        </authorList>
    </citation>
    <scope>NUCLEOTIDE SEQUENCE [LARGE SCALE GENOMIC DNA]</scope>
    <source>
        <strain evidence="2 3">NRRL 8089</strain>
    </source>
</reference>
<proteinExistence type="predicted"/>
<dbReference type="InterPro" id="IPR049244">
    <property type="entry name" value="DUF6879"/>
</dbReference>
<evidence type="ECO:0000313" key="2">
    <source>
        <dbReference type="EMBL" id="AKJ10421.1"/>
    </source>
</evidence>
<dbReference type="RefSeq" id="WP_208898493.1">
    <property type="nucleotide sequence ID" value="NZ_CP011497.1"/>
</dbReference>
<dbReference type="Proteomes" id="UP000035366">
    <property type="component" value="Chromosome"/>
</dbReference>
<evidence type="ECO:0000313" key="3">
    <source>
        <dbReference type="Proteomes" id="UP000035366"/>
    </source>
</evidence>
<keyword evidence="3" id="KW-1185">Reference proteome</keyword>
<feature type="domain" description="DUF6879" evidence="1">
    <location>
        <begin position="11"/>
        <end position="178"/>
    </location>
</feature>
<gene>
    <name evidence="2" type="ORF">ABB07_10435</name>
</gene>